<dbReference type="EMBL" id="AVBG01000009">
    <property type="protein sequence ID" value="KGP90843.1"/>
    <property type="molecule type" value="Genomic_DNA"/>
</dbReference>
<feature type="domain" description="Band 7" evidence="8">
    <location>
        <begin position="40"/>
        <end position="207"/>
    </location>
</feature>
<dbReference type="Pfam" id="PF01145">
    <property type="entry name" value="Band_7"/>
    <property type="match status" value="1"/>
</dbReference>
<dbReference type="OrthoDB" id="9809197at2"/>
<accession>A0A0A2UVW1</accession>
<dbReference type="AlphaFoldDB" id="A0A0A2UVW1"/>
<dbReference type="STRING" id="1385513.N780_02325"/>
<dbReference type="CDD" id="cd03405">
    <property type="entry name" value="SPFH_HflC"/>
    <property type="match status" value="1"/>
</dbReference>
<comment type="subcellular location">
    <subcellularLocation>
        <location evidence="1">Membrane</location>
    </subcellularLocation>
</comment>
<dbReference type="SUPFAM" id="SSF117892">
    <property type="entry name" value="Band 7/SPFH domain"/>
    <property type="match status" value="1"/>
</dbReference>
<evidence type="ECO:0000256" key="6">
    <source>
        <dbReference type="PIRNR" id="PIRNR005651"/>
    </source>
</evidence>
<keyword evidence="5 7" id="KW-0472">Membrane</keyword>
<keyword evidence="10" id="KW-1185">Reference proteome</keyword>
<dbReference type="InterPro" id="IPR036013">
    <property type="entry name" value="Band_7/SPFH_dom_sf"/>
</dbReference>
<reference evidence="9 10" key="1">
    <citation type="submission" date="2013-08" db="EMBL/GenBank/DDBJ databases">
        <title>Genome of Pontibacillus chungwhensis.</title>
        <authorList>
            <person name="Wang Q."/>
            <person name="Wang G."/>
        </authorList>
    </citation>
    <scope>NUCLEOTIDE SEQUENCE [LARGE SCALE GENOMIC DNA]</scope>
    <source>
        <strain evidence="9 10">BH030062</strain>
    </source>
</reference>
<evidence type="ECO:0000313" key="9">
    <source>
        <dbReference type="EMBL" id="KGP90843.1"/>
    </source>
</evidence>
<feature type="transmembrane region" description="Helical" evidence="7">
    <location>
        <begin position="24"/>
        <end position="45"/>
    </location>
</feature>
<dbReference type="GO" id="GO:0016020">
    <property type="term" value="C:membrane"/>
    <property type="evidence" value="ECO:0007669"/>
    <property type="project" value="UniProtKB-SubCell"/>
</dbReference>
<dbReference type="InterPro" id="IPR010200">
    <property type="entry name" value="HflC"/>
</dbReference>
<evidence type="ECO:0000256" key="2">
    <source>
        <dbReference type="ARBA" id="ARBA00007862"/>
    </source>
</evidence>
<dbReference type="PANTHER" id="PTHR42911:SF1">
    <property type="entry name" value="MODULATOR OF FTSH PROTEASE HFLC"/>
    <property type="match status" value="1"/>
</dbReference>
<sequence>MNDENGLETGNETNSNYIKRMMKIGLSLLVLVLLLVVFISSVMIVKEGEYKVVRQFGEIVRIEKEPGLKFKVPLIQNASTLPKKKMVYDVNEKEINTLDKKRMIIDNYAIWHIVDPDKMINNARTMIGAEARMGEFIFSVIRTELGQMNYEEIINDEQSSRGDLHKRITERVNELLARDEFGIRVDDVRIKRTDLPDENEKTVFRNMISERESKAQEYLSKGEAAKNRIIAQTDREVTEMLSKAEAEAAQVRAEGEQEAAKIYNESFSKDESFYQLYRTLESYKKTIDGETTIILPQDSPYARSLTGYFD</sequence>
<dbReference type="eggNOG" id="COG0330">
    <property type="taxonomic scope" value="Bacteria"/>
</dbReference>
<dbReference type="InterPro" id="IPR001107">
    <property type="entry name" value="Band_7"/>
</dbReference>
<evidence type="ECO:0000259" key="8">
    <source>
        <dbReference type="SMART" id="SM00244"/>
    </source>
</evidence>
<organism evidence="9 10">
    <name type="scientific">Pontibacillus chungwhensis BH030062</name>
    <dbReference type="NCBI Taxonomy" id="1385513"/>
    <lineage>
        <taxon>Bacteria</taxon>
        <taxon>Bacillati</taxon>
        <taxon>Bacillota</taxon>
        <taxon>Bacilli</taxon>
        <taxon>Bacillales</taxon>
        <taxon>Bacillaceae</taxon>
        <taxon>Pontibacillus</taxon>
    </lineage>
</organism>
<evidence type="ECO:0000256" key="3">
    <source>
        <dbReference type="ARBA" id="ARBA00022692"/>
    </source>
</evidence>
<comment type="function">
    <text evidence="6">HflC and HflK could regulate a protease.</text>
</comment>
<dbReference type="Gene3D" id="3.30.479.30">
    <property type="entry name" value="Band 7 domain"/>
    <property type="match status" value="1"/>
</dbReference>
<dbReference type="Proteomes" id="UP000030153">
    <property type="component" value="Unassembled WGS sequence"/>
</dbReference>
<keyword evidence="3 7" id="KW-0812">Transmembrane</keyword>
<evidence type="ECO:0000313" key="10">
    <source>
        <dbReference type="Proteomes" id="UP000030153"/>
    </source>
</evidence>
<proteinExistence type="inferred from homology"/>
<protein>
    <recommendedName>
        <fullName evidence="6">Protein HflC</fullName>
    </recommendedName>
</protein>
<comment type="caution">
    <text evidence="9">The sequence shown here is derived from an EMBL/GenBank/DDBJ whole genome shotgun (WGS) entry which is preliminary data.</text>
</comment>
<name>A0A0A2UVW1_9BACI</name>
<evidence type="ECO:0000256" key="5">
    <source>
        <dbReference type="ARBA" id="ARBA00023136"/>
    </source>
</evidence>
<evidence type="ECO:0000256" key="7">
    <source>
        <dbReference type="SAM" id="Phobius"/>
    </source>
</evidence>
<dbReference type="PANTHER" id="PTHR42911">
    <property type="entry name" value="MODULATOR OF FTSH PROTEASE HFLC"/>
    <property type="match status" value="1"/>
</dbReference>
<dbReference type="SMART" id="SM00244">
    <property type="entry name" value="PHB"/>
    <property type="match status" value="1"/>
</dbReference>
<dbReference type="PIRSF" id="PIRSF005651">
    <property type="entry name" value="HflC"/>
    <property type="match status" value="1"/>
</dbReference>
<evidence type="ECO:0000256" key="4">
    <source>
        <dbReference type="ARBA" id="ARBA00022989"/>
    </source>
</evidence>
<comment type="similarity">
    <text evidence="2 6">Belongs to the band 7/mec-2 family. HflC subfamily.</text>
</comment>
<keyword evidence="4 7" id="KW-1133">Transmembrane helix</keyword>
<evidence type="ECO:0000256" key="1">
    <source>
        <dbReference type="ARBA" id="ARBA00004370"/>
    </source>
</evidence>
<gene>
    <name evidence="9" type="ORF">N780_02325</name>
</gene>
<dbReference type="RefSeq" id="WP_036784743.1">
    <property type="nucleotide sequence ID" value="NZ_AVBG01000009.1"/>
</dbReference>